<dbReference type="EMBL" id="JAUDFV010000110">
    <property type="protein sequence ID" value="KAL2730670.1"/>
    <property type="molecule type" value="Genomic_DNA"/>
</dbReference>
<dbReference type="AlphaFoldDB" id="A0ABD2BD64"/>
<evidence type="ECO:0000313" key="2">
    <source>
        <dbReference type="Proteomes" id="UP001607302"/>
    </source>
</evidence>
<name>A0ABD2BD64_VESSQ</name>
<evidence type="ECO:0000313" key="1">
    <source>
        <dbReference type="EMBL" id="KAL2730670.1"/>
    </source>
</evidence>
<gene>
    <name evidence="1" type="ORF">V1478_005083</name>
</gene>
<reference evidence="1 2" key="1">
    <citation type="journal article" date="2024" name="Ann. Entomol. Soc. Am.">
        <title>Genomic analyses of the southern and eastern yellowjacket wasps (Hymenoptera: Vespidae) reveal evolutionary signatures of social life.</title>
        <authorList>
            <person name="Catto M.A."/>
            <person name="Caine P.B."/>
            <person name="Orr S.E."/>
            <person name="Hunt B.G."/>
            <person name="Goodisman M.A.D."/>
        </authorList>
    </citation>
    <scope>NUCLEOTIDE SEQUENCE [LARGE SCALE GENOMIC DNA]</scope>
    <source>
        <strain evidence="1">233</strain>
        <tissue evidence="1">Head and thorax</tissue>
    </source>
</reference>
<evidence type="ECO:0008006" key="3">
    <source>
        <dbReference type="Google" id="ProtNLM"/>
    </source>
</evidence>
<accession>A0ABD2BD64</accession>
<proteinExistence type="predicted"/>
<dbReference type="Proteomes" id="UP001607302">
    <property type="component" value="Unassembled WGS sequence"/>
</dbReference>
<keyword evidence="2" id="KW-1185">Reference proteome</keyword>
<protein>
    <recommendedName>
        <fullName evidence="3">Protein TIC 214</fullName>
    </recommendedName>
</protein>
<sequence length="173" mass="20476">TKAITWDEQLRTLKGQREISHPKKQLKYSGQKHIQQAEMAKEYLQQIYNTNMQKYTISTMQSPKEFRTNQAEIKIIIKDLNIRKALRYHLIIQSKSTEIILLLKLDKSAETPNQSKLFKMIFNAPWYVRNDDIEKTLGVSSIKETIKINNEKDQYLRKSNDKRLYATNIEKIT</sequence>
<organism evidence="1 2">
    <name type="scientific">Vespula squamosa</name>
    <name type="common">Southern yellow jacket</name>
    <name type="synonym">Wasp</name>
    <dbReference type="NCBI Taxonomy" id="30214"/>
    <lineage>
        <taxon>Eukaryota</taxon>
        <taxon>Metazoa</taxon>
        <taxon>Ecdysozoa</taxon>
        <taxon>Arthropoda</taxon>
        <taxon>Hexapoda</taxon>
        <taxon>Insecta</taxon>
        <taxon>Pterygota</taxon>
        <taxon>Neoptera</taxon>
        <taxon>Endopterygota</taxon>
        <taxon>Hymenoptera</taxon>
        <taxon>Apocrita</taxon>
        <taxon>Aculeata</taxon>
        <taxon>Vespoidea</taxon>
        <taxon>Vespidae</taxon>
        <taxon>Vespinae</taxon>
        <taxon>Vespula</taxon>
    </lineage>
</organism>
<feature type="non-terminal residue" evidence="1">
    <location>
        <position position="1"/>
    </location>
</feature>
<comment type="caution">
    <text evidence="1">The sequence shown here is derived from an EMBL/GenBank/DDBJ whole genome shotgun (WGS) entry which is preliminary data.</text>
</comment>